<protein>
    <submittedName>
        <fullName evidence="1">Uncharacterized protein</fullName>
    </submittedName>
</protein>
<dbReference type="AlphaFoldDB" id="A0A1Y0B3F8"/>
<proteinExistence type="predicted"/>
<dbReference type="EMBL" id="KY774314">
    <property type="protein sequence ID" value="ART31986.1"/>
    <property type="molecule type" value="Genomic_DNA"/>
</dbReference>
<sequence length="61" mass="7035">MIPGAFRIFTRETCVMQREPFLFFGKKISPSSAFFQRAGKRNEADHSPPTAFIRCQLRLPC</sequence>
<evidence type="ECO:0000313" key="1">
    <source>
        <dbReference type="EMBL" id="ART31986.1"/>
    </source>
</evidence>
<reference evidence="1" key="1">
    <citation type="submission" date="2017-03" db="EMBL/GenBank/DDBJ databases">
        <title>The mitochondrial genome of the carnivorous plant Utricularia reniformis (Lentibulariaceae): structure, comparative analysis and evolutionary landmarks.</title>
        <authorList>
            <person name="Silva S.R."/>
            <person name="Alvarenga D.O."/>
            <person name="Michael T.P."/>
            <person name="Miranda V.F.O."/>
            <person name="Varani A.M."/>
        </authorList>
    </citation>
    <scope>NUCLEOTIDE SEQUENCE</scope>
</reference>
<name>A0A1Y0B3F8_9LAMI</name>
<keyword evidence="1" id="KW-0496">Mitochondrion</keyword>
<gene>
    <name evidence="1" type="ORF">AEK19_MT1815</name>
</gene>
<organism evidence="1">
    <name type="scientific">Utricularia reniformis</name>
    <dbReference type="NCBI Taxonomy" id="192314"/>
    <lineage>
        <taxon>Eukaryota</taxon>
        <taxon>Viridiplantae</taxon>
        <taxon>Streptophyta</taxon>
        <taxon>Embryophyta</taxon>
        <taxon>Tracheophyta</taxon>
        <taxon>Spermatophyta</taxon>
        <taxon>Magnoliopsida</taxon>
        <taxon>eudicotyledons</taxon>
        <taxon>Gunneridae</taxon>
        <taxon>Pentapetalae</taxon>
        <taxon>asterids</taxon>
        <taxon>lamiids</taxon>
        <taxon>Lamiales</taxon>
        <taxon>Lentibulariaceae</taxon>
        <taxon>Utricularia</taxon>
    </lineage>
</organism>
<accession>A0A1Y0B3F8</accession>
<geneLocation type="mitochondrion" evidence="1"/>